<keyword evidence="2 3" id="KW-0378">Hydrolase</keyword>
<dbReference type="Gene3D" id="3.90.950.10">
    <property type="match status" value="1"/>
</dbReference>
<reference evidence="4" key="2">
    <citation type="journal article" date="2021" name="PeerJ">
        <title>Extensive microbial diversity within the chicken gut microbiome revealed by metagenomics and culture.</title>
        <authorList>
            <person name="Gilroy R."/>
            <person name="Ravi A."/>
            <person name="Getino M."/>
            <person name="Pursley I."/>
            <person name="Horton D.L."/>
            <person name="Alikhan N.F."/>
            <person name="Baker D."/>
            <person name="Gharbi K."/>
            <person name="Hall N."/>
            <person name="Watson M."/>
            <person name="Adriaenssens E.M."/>
            <person name="Foster-Nyarko E."/>
            <person name="Jarju S."/>
            <person name="Secka A."/>
            <person name="Antonio M."/>
            <person name="Oren A."/>
            <person name="Chaudhuri R.R."/>
            <person name="La Ragione R."/>
            <person name="Hildebrand F."/>
            <person name="Pallen M.J."/>
        </authorList>
    </citation>
    <scope>NUCLEOTIDE SEQUENCE</scope>
    <source>
        <strain evidence="4">14508</strain>
    </source>
</reference>
<feature type="site" description="Important for substrate specificity" evidence="3">
    <location>
        <position position="11"/>
    </location>
</feature>
<comment type="function">
    <text evidence="3">Nucleoside triphosphate pyrophosphatase that hydrolyzes dTTP and UTP. May have a dual role in cell division arrest and in preventing the incorporation of modified nucleotides into cellular nucleic acids.</text>
</comment>
<keyword evidence="3" id="KW-0963">Cytoplasm</keyword>
<comment type="cofactor">
    <cofactor evidence="1 3">
        <name>a divalent metal cation</name>
        <dbReference type="ChEBI" id="CHEBI:60240"/>
    </cofactor>
</comment>
<evidence type="ECO:0000256" key="1">
    <source>
        <dbReference type="ARBA" id="ARBA00001968"/>
    </source>
</evidence>
<proteinExistence type="inferred from homology"/>
<evidence type="ECO:0000256" key="2">
    <source>
        <dbReference type="ARBA" id="ARBA00022801"/>
    </source>
</evidence>
<feature type="active site" description="Proton acceptor" evidence="3">
    <location>
        <position position="69"/>
    </location>
</feature>
<feature type="site" description="Important for substrate specificity" evidence="3">
    <location>
        <position position="70"/>
    </location>
</feature>
<dbReference type="EMBL" id="DVKI01000133">
    <property type="protein sequence ID" value="HIT17576.1"/>
    <property type="molecule type" value="Genomic_DNA"/>
</dbReference>
<accession>A0A9D1KBP2</accession>
<evidence type="ECO:0000313" key="5">
    <source>
        <dbReference type="Proteomes" id="UP000886893"/>
    </source>
</evidence>
<protein>
    <recommendedName>
        <fullName evidence="3">dTTP/UTP pyrophosphatase</fullName>
        <shortName evidence="3">dTTPase/UTPase</shortName>
        <ecNumber evidence="3">3.6.1.9</ecNumber>
    </recommendedName>
    <alternativeName>
        <fullName evidence="3">Nucleoside triphosphate pyrophosphatase</fullName>
    </alternativeName>
    <alternativeName>
        <fullName evidence="3">Nucleotide pyrophosphatase</fullName>
        <shortName evidence="3">Nucleotide PPase</shortName>
    </alternativeName>
</protein>
<dbReference type="Pfam" id="PF02545">
    <property type="entry name" value="Maf"/>
    <property type="match status" value="1"/>
</dbReference>
<comment type="caution">
    <text evidence="4">The sequence shown here is derived from an EMBL/GenBank/DDBJ whole genome shotgun (WGS) entry which is preliminary data.</text>
</comment>
<dbReference type="GO" id="GO:0047429">
    <property type="term" value="F:nucleoside triphosphate diphosphatase activity"/>
    <property type="evidence" value="ECO:0007669"/>
    <property type="project" value="UniProtKB-EC"/>
</dbReference>
<dbReference type="GO" id="GO:0005737">
    <property type="term" value="C:cytoplasm"/>
    <property type="evidence" value="ECO:0007669"/>
    <property type="project" value="UniProtKB-SubCell"/>
</dbReference>
<gene>
    <name evidence="4" type="primary">maf</name>
    <name evidence="4" type="ORF">IAD04_04300</name>
</gene>
<dbReference type="PANTHER" id="PTHR43213:SF5">
    <property type="entry name" value="BIFUNCTIONAL DTTP_UTP PYROPHOSPHATASE_METHYLTRANSFERASE PROTEIN-RELATED"/>
    <property type="match status" value="1"/>
</dbReference>
<name>A0A9D1KBP2_9FIRM</name>
<reference evidence="4" key="1">
    <citation type="submission" date="2020-10" db="EMBL/GenBank/DDBJ databases">
        <authorList>
            <person name="Gilroy R."/>
        </authorList>
    </citation>
    <scope>NUCLEOTIDE SEQUENCE</scope>
    <source>
        <strain evidence="4">14508</strain>
    </source>
</reference>
<comment type="similarity">
    <text evidence="3">Belongs to the Maf family. YhdE subfamily.</text>
</comment>
<dbReference type="CDD" id="cd00555">
    <property type="entry name" value="Maf"/>
    <property type="match status" value="1"/>
</dbReference>
<dbReference type="InterPro" id="IPR029001">
    <property type="entry name" value="ITPase-like_fam"/>
</dbReference>
<dbReference type="PIRSF" id="PIRSF006305">
    <property type="entry name" value="Maf"/>
    <property type="match status" value="1"/>
</dbReference>
<keyword evidence="3" id="KW-0546">Nucleotide metabolism</keyword>
<dbReference type="Proteomes" id="UP000886893">
    <property type="component" value="Unassembled WGS sequence"/>
</dbReference>
<dbReference type="GO" id="GO:0009117">
    <property type="term" value="P:nucleotide metabolic process"/>
    <property type="evidence" value="ECO:0007669"/>
    <property type="project" value="UniProtKB-KW"/>
</dbReference>
<dbReference type="EC" id="3.6.1.9" evidence="3"/>
<evidence type="ECO:0000313" key="4">
    <source>
        <dbReference type="EMBL" id="HIT17576.1"/>
    </source>
</evidence>
<dbReference type="HAMAP" id="MF_00528">
    <property type="entry name" value="Maf"/>
    <property type="match status" value="1"/>
</dbReference>
<comment type="subcellular location">
    <subcellularLocation>
        <location evidence="3">Cytoplasm</location>
    </subcellularLocation>
</comment>
<dbReference type="NCBIfam" id="TIGR00172">
    <property type="entry name" value="maf"/>
    <property type="match status" value="1"/>
</dbReference>
<dbReference type="AlphaFoldDB" id="A0A9D1KBP2"/>
<dbReference type="InterPro" id="IPR003697">
    <property type="entry name" value="Maf-like"/>
</dbReference>
<comment type="caution">
    <text evidence="3">Lacks conserved residue(s) required for the propagation of feature annotation.</text>
</comment>
<comment type="catalytic activity">
    <reaction evidence="3">
        <text>UTP + H2O = UMP + diphosphate + H(+)</text>
        <dbReference type="Rhea" id="RHEA:29395"/>
        <dbReference type="ChEBI" id="CHEBI:15377"/>
        <dbReference type="ChEBI" id="CHEBI:15378"/>
        <dbReference type="ChEBI" id="CHEBI:33019"/>
        <dbReference type="ChEBI" id="CHEBI:46398"/>
        <dbReference type="ChEBI" id="CHEBI:57865"/>
        <dbReference type="EC" id="3.6.1.9"/>
    </reaction>
</comment>
<sequence length="185" mass="20821">MKYILASKSPRRKQLLHRLLKKFIVESADIDESYPSNIKFSQIPISIAQKKAITIQKRHEQDCCIIAADTIVVLNNQVLGKPQSHNEAVQMLKMLSNQTHRVITGVCILKGKTKKCFSCTTSVTFYDLSEEEIKNYVATNSPFDKAGGYGIQDEGALFVKKINGDFYNVMGLPIAKLSRILKQLK</sequence>
<evidence type="ECO:0000256" key="3">
    <source>
        <dbReference type="HAMAP-Rule" id="MF_00528"/>
    </source>
</evidence>
<dbReference type="SUPFAM" id="SSF52972">
    <property type="entry name" value="ITPase-like"/>
    <property type="match status" value="1"/>
</dbReference>
<dbReference type="PANTHER" id="PTHR43213">
    <property type="entry name" value="BIFUNCTIONAL DTTP/UTP PYROPHOSPHATASE/METHYLTRANSFERASE PROTEIN-RELATED"/>
    <property type="match status" value="1"/>
</dbReference>
<comment type="catalytic activity">
    <reaction evidence="3">
        <text>dTTP + H2O = dTMP + diphosphate + H(+)</text>
        <dbReference type="Rhea" id="RHEA:28534"/>
        <dbReference type="ChEBI" id="CHEBI:15377"/>
        <dbReference type="ChEBI" id="CHEBI:15378"/>
        <dbReference type="ChEBI" id="CHEBI:33019"/>
        <dbReference type="ChEBI" id="CHEBI:37568"/>
        <dbReference type="ChEBI" id="CHEBI:63528"/>
        <dbReference type="EC" id="3.6.1.9"/>
    </reaction>
</comment>
<organism evidence="4 5">
    <name type="scientific">Candidatus Caccosoma faecigallinarum</name>
    <dbReference type="NCBI Taxonomy" id="2840720"/>
    <lineage>
        <taxon>Bacteria</taxon>
        <taxon>Bacillati</taxon>
        <taxon>Bacillota</taxon>
        <taxon>Bacillota incertae sedis</taxon>
        <taxon>Candidatus Caccosoma</taxon>
    </lineage>
</organism>
<feature type="site" description="Important for substrate specificity" evidence="3">
    <location>
        <position position="152"/>
    </location>
</feature>